<dbReference type="Proteomes" id="UP000188354">
    <property type="component" value="Chromosome LG01"/>
</dbReference>
<evidence type="ECO:0000256" key="1">
    <source>
        <dbReference type="SAM" id="MobiDB-lite"/>
    </source>
</evidence>
<gene>
    <name evidence="2" type="ORF">TanjilG_11159</name>
</gene>
<dbReference type="AlphaFoldDB" id="A0A1J7IXP2"/>
<name>A0A1J7IXP2_LUPAN</name>
<reference evidence="2 3" key="1">
    <citation type="journal article" date="2017" name="Plant Biotechnol. J.">
        <title>A comprehensive draft genome sequence for lupin (Lupinus angustifolius), an emerging health food: insights into plant-microbe interactions and legume evolution.</title>
        <authorList>
            <person name="Hane J.K."/>
            <person name="Ming Y."/>
            <person name="Kamphuis L.G."/>
            <person name="Nelson M.N."/>
            <person name="Garg G."/>
            <person name="Atkins C.A."/>
            <person name="Bayer P.E."/>
            <person name="Bravo A."/>
            <person name="Bringans S."/>
            <person name="Cannon S."/>
            <person name="Edwards D."/>
            <person name="Foley R."/>
            <person name="Gao L.L."/>
            <person name="Harrison M.J."/>
            <person name="Huang W."/>
            <person name="Hurgobin B."/>
            <person name="Li S."/>
            <person name="Liu C.W."/>
            <person name="McGrath A."/>
            <person name="Morahan G."/>
            <person name="Murray J."/>
            <person name="Weller J."/>
            <person name="Jian J."/>
            <person name="Singh K.B."/>
        </authorList>
    </citation>
    <scope>NUCLEOTIDE SEQUENCE [LARGE SCALE GENOMIC DNA]</scope>
    <source>
        <strain evidence="3">cv. Tanjil</strain>
        <tissue evidence="2">Whole plant</tissue>
    </source>
</reference>
<proteinExistence type="predicted"/>
<organism evidence="2 3">
    <name type="scientific">Lupinus angustifolius</name>
    <name type="common">Narrow-leaved blue lupine</name>
    <dbReference type="NCBI Taxonomy" id="3871"/>
    <lineage>
        <taxon>Eukaryota</taxon>
        <taxon>Viridiplantae</taxon>
        <taxon>Streptophyta</taxon>
        <taxon>Embryophyta</taxon>
        <taxon>Tracheophyta</taxon>
        <taxon>Spermatophyta</taxon>
        <taxon>Magnoliopsida</taxon>
        <taxon>eudicotyledons</taxon>
        <taxon>Gunneridae</taxon>
        <taxon>Pentapetalae</taxon>
        <taxon>rosids</taxon>
        <taxon>fabids</taxon>
        <taxon>Fabales</taxon>
        <taxon>Fabaceae</taxon>
        <taxon>Papilionoideae</taxon>
        <taxon>50 kb inversion clade</taxon>
        <taxon>genistoids sensu lato</taxon>
        <taxon>core genistoids</taxon>
        <taxon>Genisteae</taxon>
        <taxon>Lupinus</taxon>
    </lineage>
</organism>
<sequence>MNAVVLTDVLKVAVRPKVDDETGIAKHAEIARVIKIIMEAEKGVPIRERINDTSQHSSSTRTLSNLPQKWQNI</sequence>
<evidence type="ECO:0000313" key="3">
    <source>
        <dbReference type="Proteomes" id="UP000188354"/>
    </source>
</evidence>
<keyword evidence="3" id="KW-1185">Reference proteome</keyword>
<accession>A0A1J7IXP2</accession>
<feature type="region of interest" description="Disordered" evidence="1">
    <location>
        <begin position="49"/>
        <end position="73"/>
    </location>
</feature>
<dbReference type="Gene3D" id="3.40.50.2000">
    <property type="entry name" value="Glycogen Phosphorylase B"/>
    <property type="match status" value="1"/>
</dbReference>
<protein>
    <submittedName>
        <fullName evidence="2">Uncharacterized protein</fullName>
    </submittedName>
</protein>
<feature type="compositionally biased region" description="Polar residues" evidence="1">
    <location>
        <begin position="52"/>
        <end position="73"/>
    </location>
</feature>
<evidence type="ECO:0000313" key="2">
    <source>
        <dbReference type="EMBL" id="OIW17595.1"/>
    </source>
</evidence>
<dbReference type="SUPFAM" id="SSF53756">
    <property type="entry name" value="UDP-Glycosyltransferase/glycogen phosphorylase"/>
    <property type="match status" value="1"/>
</dbReference>
<dbReference type="EMBL" id="CM007361">
    <property type="protein sequence ID" value="OIW17595.1"/>
    <property type="molecule type" value="Genomic_DNA"/>
</dbReference>
<dbReference type="Gramene" id="OIW17595">
    <property type="protein sequence ID" value="OIW17595"/>
    <property type="gene ID" value="TanjilG_11159"/>
</dbReference>